<dbReference type="EMBL" id="MU006786">
    <property type="protein sequence ID" value="KAF2639747.1"/>
    <property type="molecule type" value="Genomic_DNA"/>
</dbReference>
<evidence type="ECO:0000256" key="2">
    <source>
        <dbReference type="SAM" id="MobiDB-lite"/>
    </source>
</evidence>
<feature type="coiled-coil region" evidence="1">
    <location>
        <begin position="68"/>
        <end position="95"/>
    </location>
</feature>
<dbReference type="Proteomes" id="UP000799753">
    <property type="component" value="Unassembled WGS sequence"/>
</dbReference>
<organism evidence="3 4">
    <name type="scientific">Massarina eburnea CBS 473.64</name>
    <dbReference type="NCBI Taxonomy" id="1395130"/>
    <lineage>
        <taxon>Eukaryota</taxon>
        <taxon>Fungi</taxon>
        <taxon>Dikarya</taxon>
        <taxon>Ascomycota</taxon>
        <taxon>Pezizomycotina</taxon>
        <taxon>Dothideomycetes</taxon>
        <taxon>Pleosporomycetidae</taxon>
        <taxon>Pleosporales</taxon>
        <taxon>Massarineae</taxon>
        <taxon>Massarinaceae</taxon>
        <taxon>Massarina</taxon>
    </lineage>
</organism>
<evidence type="ECO:0000313" key="4">
    <source>
        <dbReference type="Proteomes" id="UP000799753"/>
    </source>
</evidence>
<keyword evidence="4" id="KW-1185">Reference proteome</keyword>
<reference evidence="3" key="1">
    <citation type="journal article" date="2020" name="Stud. Mycol.">
        <title>101 Dothideomycetes genomes: a test case for predicting lifestyles and emergence of pathogens.</title>
        <authorList>
            <person name="Haridas S."/>
            <person name="Albert R."/>
            <person name="Binder M."/>
            <person name="Bloem J."/>
            <person name="Labutti K."/>
            <person name="Salamov A."/>
            <person name="Andreopoulos B."/>
            <person name="Baker S."/>
            <person name="Barry K."/>
            <person name="Bills G."/>
            <person name="Bluhm B."/>
            <person name="Cannon C."/>
            <person name="Castanera R."/>
            <person name="Culley D."/>
            <person name="Daum C."/>
            <person name="Ezra D."/>
            <person name="Gonzalez J."/>
            <person name="Henrissat B."/>
            <person name="Kuo A."/>
            <person name="Liang C."/>
            <person name="Lipzen A."/>
            <person name="Lutzoni F."/>
            <person name="Magnuson J."/>
            <person name="Mondo S."/>
            <person name="Nolan M."/>
            <person name="Ohm R."/>
            <person name="Pangilinan J."/>
            <person name="Park H.-J."/>
            <person name="Ramirez L."/>
            <person name="Alfaro M."/>
            <person name="Sun H."/>
            <person name="Tritt A."/>
            <person name="Yoshinaga Y."/>
            <person name="Zwiers L.-H."/>
            <person name="Turgeon B."/>
            <person name="Goodwin S."/>
            <person name="Spatafora J."/>
            <person name="Crous P."/>
            <person name="Grigoriev I."/>
        </authorList>
    </citation>
    <scope>NUCLEOTIDE SEQUENCE</scope>
    <source>
        <strain evidence="3">CBS 473.64</strain>
    </source>
</reference>
<proteinExistence type="predicted"/>
<feature type="region of interest" description="Disordered" evidence="2">
    <location>
        <begin position="114"/>
        <end position="144"/>
    </location>
</feature>
<accession>A0A6A6RX69</accession>
<dbReference type="OrthoDB" id="10623951at2759"/>
<gene>
    <name evidence="3" type="ORF">P280DRAFT_519140</name>
</gene>
<keyword evidence="1" id="KW-0175">Coiled coil</keyword>
<name>A0A6A6RX69_9PLEO</name>
<sequence>MSSPPSNSPNSSPNFSGIQTALSETRSFLLNAKVTIHNLQYQSLTHQRQLDALTANMGQEVSDLKSKLFDSEQENNKLYERTKRLEKKIEDLKEKGPLCPRCRIVLDNRAIEEAAKKDKDQDESDGENQDGFVPSEMADDWVLV</sequence>
<evidence type="ECO:0000256" key="1">
    <source>
        <dbReference type="SAM" id="Coils"/>
    </source>
</evidence>
<dbReference type="AlphaFoldDB" id="A0A6A6RX69"/>
<protein>
    <submittedName>
        <fullName evidence="3">Uncharacterized protein</fullName>
    </submittedName>
</protein>
<evidence type="ECO:0000313" key="3">
    <source>
        <dbReference type="EMBL" id="KAF2639747.1"/>
    </source>
</evidence>